<keyword evidence="3 8" id="KW-0662">Pyridine nucleotide biosynthesis</keyword>
<dbReference type="CDD" id="cd06123">
    <property type="entry name" value="cupin_HAO"/>
    <property type="match status" value="1"/>
</dbReference>
<comment type="cofactor">
    <cofactor evidence="1">
        <name>Fe(2+)</name>
        <dbReference type="ChEBI" id="CHEBI:29033"/>
    </cofactor>
</comment>
<evidence type="ECO:0000256" key="9">
    <source>
        <dbReference type="SAM" id="MobiDB-lite"/>
    </source>
</evidence>
<dbReference type="InterPro" id="IPR014710">
    <property type="entry name" value="RmlC-like_jellyroll"/>
</dbReference>
<evidence type="ECO:0000256" key="3">
    <source>
        <dbReference type="ARBA" id="ARBA00022642"/>
    </source>
</evidence>
<gene>
    <name evidence="10" type="primary">BNA1_1</name>
    <name evidence="10" type="ORF">FOL46_005948</name>
</gene>
<dbReference type="Proteomes" id="UP000572268">
    <property type="component" value="Unassembled WGS sequence"/>
</dbReference>
<keyword evidence="8" id="KW-0963">Cytoplasm</keyword>
<evidence type="ECO:0000256" key="2">
    <source>
        <dbReference type="ARBA" id="ARBA00002752"/>
    </source>
</evidence>
<dbReference type="GO" id="GO:0006569">
    <property type="term" value="P:L-tryptophan catabolic process"/>
    <property type="evidence" value="ECO:0007669"/>
    <property type="project" value="UniProtKB-UniRule"/>
</dbReference>
<accession>A0A7J6LPR1</accession>
<evidence type="ECO:0000256" key="7">
    <source>
        <dbReference type="ARBA" id="ARBA00023004"/>
    </source>
</evidence>
<evidence type="ECO:0000256" key="1">
    <source>
        <dbReference type="ARBA" id="ARBA00001954"/>
    </source>
</evidence>
<dbReference type="EC" id="1.13.11.6" evidence="8"/>
<dbReference type="AlphaFoldDB" id="A0A7J6LPR1"/>
<dbReference type="GO" id="GO:0008198">
    <property type="term" value="F:ferrous iron binding"/>
    <property type="evidence" value="ECO:0007669"/>
    <property type="project" value="UniProtKB-UniRule"/>
</dbReference>
<dbReference type="GO" id="GO:0005737">
    <property type="term" value="C:cytoplasm"/>
    <property type="evidence" value="ECO:0007669"/>
    <property type="project" value="UniProtKB-SubCell"/>
</dbReference>
<dbReference type="GO" id="GO:0034354">
    <property type="term" value="P:'de novo' NAD+ biosynthetic process from L-tryptophan"/>
    <property type="evidence" value="ECO:0007669"/>
    <property type="project" value="UniProtKB-UniRule"/>
</dbReference>
<dbReference type="GO" id="GO:0043420">
    <property type="term" value="P:anthranilate metabolic process"/>
    <property type="evidence" value="ECO:0007669"/>
    <property type="project" value="UniProtKB-UniRule"/>
</dbReference>
<dbReference type="GO" id="GO:0019805">
    <property type="term" value="P:quinolinate biosynthetic process"/>
    <property type="evidence" value="ECO:0007669"/>
    <property type="project" value="UniProtKB-UniRule"/>
</dbReference>
<evidence type="ECO:0000256" key="5">
    <source>
        <dbReference type="ARBA" id="ARBA00022964"/>
    </source>
</evidence>
<organism evidence="10 11">
    <name type="scientific">Perkinsus olseni</name>
    <name type="common">Perkinsus atlanticus</name>
    <dbReference type="NCBI Taxonomy" id="32597"/>
    <lineage>
        <taxon>Eukaryota</taxon>
        <taxon>Sar</taxon>
        <taxon>Alveolata</taxon>
        <taxon>Perkinsozoa</taxon>
        <taxon>Perkinsea</taxon>
        <taxon>Perkinsida</taxon>
        <taxon>Perkinsidae</taxon>
        <taxon>Perkinsus</taxon>
    </lineage>
</organism>
<comment type="catalytic activity">
    <reaction evidence="8">
        <text>3-hydroxyanthranilate + O2 = (2Z,4Z)-2-amino-3-carboxymuconate 6-semialdehyde</text>
        <dbReference type="Rhea" id="RHEA:17953"/>
        <dbReference type="ChEBI" id="CHEBI:15379"/>
        <dbReference type="ChEBI" id="CHEBI:36559"/>
        <dbReference type="ChEBI" id="CHEBI:77612"/>
        <dbReference type="EC" id="1.13.11.6"/>
    </reaction>
</comment>
<comment type="caution">
    <text evidence="10">The sequence shown here is derived from an EMBL/GenBank/DDBJ whole genome shotgun (WGS) entry which is preliminary data.</text>
</comment>
<dbReference type="Gene3D" id="2.60.120.10">
    <property type="entry name" value="Jelly Rolls"/>
    <property type="match status" value="1"/>
</dbReference>
<evidence type="ECO:0000313" key="11">
    <source>
        <dbReference type="Proteomes" id="UP000572268"/>
    </source>
</evidence>
<feature type="region of interest" description="Disordered" evidence="9">
    <location>
        <begin position="163"/>
        <end position="185"/>
    </location>
</feature>
<evidence type="ECO:0000256" key="8">
    <source>
        <dbReference type="HAMAP-Rule" id="MF_03019"/>
    </source>
</evidence>
<keyword evidence="5 8" id="KW-0223">Dioxygenase</keyword>
<dbReference type="GO" id="GO:0000334">
    <property type="term" value="F:3-hydroxyanthranilate 3,4-dioxygenase activity"/>
    <property type="evidence" value="ECO:0007669"/>
    <property type="project" value="UniProtKB-UniRule"/>
</dbReference>
<name>A0A7J6LPR1_PEROL</name>
<evidence type="ECO:0000256" key="6">
    <source>
        <dbReference type="ARBA" id="ARBA00023002"/>
    </source>
</evidence>
<dbReference type="Pfam" id="PF06052">
    <property type="entry name" value="3-HAO"/>
    <property type="match status" value="1"/>
</dbReference>
<dbReference type="InterPro" id="IPR011051">
    <property type="entry name" value="RmlC_Cupin_sf"/>
</dbReference>
<comment type="pathway">
    <text evidence="8">Cofactor biosynthesis; NAD(+) biosynthesis; quinolinate from L-kynurenine: step 3/3.</text>
</comment>
<proteinExistence type="inferred from homology"/>
<comment type="subcellular location">
    <subcellularLocation>
        <location evidence="8">Cytoplasm</location>
    </subcellularLocation>
</comment>
<protein>
    <recommendedName>
        <fullName evidence="8">3-hydroxyanthranilate 3,4-dioxygenase</fullName>
        <ecNumber evidence="8">1.13.11.6</ecNumber>
    </recommendedName>
    <alternativeName>
        <fullName evidence="8">3-hydroxyanthranilate oxygenase</fullName>
        <shortName evidence="8">3-HAO</shortName>
    </alternativeName>
    <alternativeName>
        <fullName evidence="8">3-hydroxyanthranilic acid dioxygenase</fullName>
        <shortName evidence="8">HAD</shortName>
    </alternativeName>
</protein>
<dbReference type="HAMAP" id="MF_00825">
    <property type="entry name" value="3_HAO"/>
    <property type="match status" value="1"/>
</dbReference>
<keyword evidence="6 8" id="KW-0560">Oxidoreductase</keyword>
<evidence type="ECO:0000313" key="10">
    <source>
        <dbReference type="EMBL" id="KAF4660911.1"/>
    </source>
</evidence>
<dbReference type="SUPFAM" id="SSF51182">
    <property type="entry name" value="RmlC-like cupins"/>
    <property type="match status" value="1"/>
</dbReference>
<dbReference type="UniPathway" id="UPA00253">
    <property type="reaction ID" value="UER00330"/>
</dbReference>
<reference evidence="10 11" key="1">
    <citation type="submission" date="2020-04" db="EMBL/GenBank/DDBJ databases">
        <title>Perkinsus olseni comparative genomics.</title>
        <authorList>
            <person name="Bogema D.R."/>
        </authorList>
    </citation>
    <scope>NUCLEOTIDE SEQUENCE [LARGE SCALE GENOMIC DNA]</scope>
    <source>
        <strain evidence="10">ATCC PRA-31</strain>
    </source>
</reference>
<evidence type="ECO:0000256" key="4">
    <source>
        <dbReference type="ARBA" id="ARBA00022723"/>
    </source>
</evidence>
<dbReference type="PANTHER" id="PTHR15497:SF1">
    <property type="entry name" value="3-HYDROXYANTHRANILATE 3,4-DIOXYGENASE"/>
    <property type="match status" value="1"/>
</dbReference>
<dbReference type="InterPro" id="IPR010329">
    <property type="entry name" value="3hydroanth_dOase"/>
</dbReference>
<comment type="function">
    <text evidence="2 8">Catalyzes the oxidative ring opening of 3-hydroxyanthranilate to 2-amino-3-carboxymuconate semialdehyde, which spontaneously cyclizes to quinolinate.</text>
</comment>
<keyword evidence="4" id="KW-0479">Metal-binding</keyword>
<sequence length="276" mass="31702">MTHDLRVQGPVVLEDWVKKNEKSFAPPFCNRVMHKEDLVIMFVSGPNMRTDFHLDESPEFFWQMKGHMELPIIERGERKLVKINEGEIFLLPPRIPHAPQRPCPESLGLVVERQRIEGRDYDGLRWYTNFDKCDKILWERYFYCGNLERDVIPVVKEYQNSQEFATNTPSDRSVPSSTPFPQDTTTAVPRPFNLNKWLEAHAEDLAVPGTKLNLFGDDYPTKEFIVYILGAGDAGSTYQESTGESGSFLYLIRGRIEVCLLKLASHGRANCLRCSS</sequence>
<keyword evidence="7" id="KW-0408">Iron</keyword>
<dbReference type="PANTHER" id="PTHR15497">
    <property type="entry name" value="3-HYDROXYANTHRANILATE 3,4-DIOXYGENASE"/>
    <property type="match status" value="1"/>
</dbReference>
<comment type="similarity">
    <text evidence="8">Belongs to the 3-HAO family.</text>
</comment>
<dbReference type="EMBL" id="JABANN010000372">
    <property type="protein sequence ID" value="KAF4660911.1"/>
    <property type="molecule type" value="Genomic_DNA"/>
</dbReference>